<dbReference type="Pfam" id="PF17917">
    <property type="entry name" value="RT_RNaseH"/>
    <property type="match status" value="1"/>
</dbReference>
<dbReference type="Gene3D" id="3.30.70.270">
    <property type="match status" value="2"/>
</dbReference>
<dbReference type="GO" id="GO:0004519">
    <property type="term" value="F:endonuclease activity"/>
    <property type="evidence" value="ECO:0007669"/>
    <property type="project" value="UniProtKB-KW"/>
</dbReference>
<feature type="domain" description="Reverse transcriptase" evidence="8">
    <location>
        <begin position="1"/>
        <end position="111"/>
    </location>
</feature>
<keyword evidence="6" id="KW-0378">Hydrolase</keyword>
<proteinExistence type="predicted"/>
<evidence type="ECO:0000256" key="7">
    <source>
        <dbReference type="ARBA" id="ARBA00022918"/>
    </source>
</evidence>
<dbReference type="Gene3D" id="3.10.10.10">
    <property type="entry name" value="HIV Type 1 Reverse Transcriptase, subunit A, domain 1"/>
    <property type="match status" value="1"/>
</dbReference>
<dbReference type="Gene3D" id="3.10.20.370">
    <property type="match status" value="1"/>
</dbReference>
<sequence length="377" mass="43303">MKEAFYHIELDNESADLCTFITPFGQYRFLRLPFGIATAPEVFQKMVMVVFEGMEEVTVYFDDIIIATENEAEHKKILSQVVERAIKWGIKFNVEKMQFKTNSVKYVGMQFTEEGVLPDESLVEVVVKMREPNNSLEVQQALGLGSYLSEFIPSLASITGPLRQLIRKKSIWRWGNEEKKAWAKFKECVSSPPLLSIFDPCKPIIIYCDASKDGLGCCLLQNRKPVAYASRSLSGTEKNYAQIEKELPAVYFACHKFHQMIYGHRITIYTDHKPLIIIFKKEINDKTARLQRLKLGLLKYDINLEFLPEKKNVLADPLSRLYFNDSNVKTQCADIVHEIVVAPEKVLLISPEKLKMLKIKTKEDECLKNILNLYSNG</sequence>
<dbReference type="FunFam" id="3.10.20.370:FF:000001">
    <property type="entry name" value="Retrovirus-related Pol polyprotein from transposon 17.6-like protein"/>
    <property type="match status" value="1"/>
</dbReference>
<dbReference type="CDD" id="cd01647">
    <property type="entry name" value="RT_LTR"/>
    <property type="match status" value="1"/>
</dbReference>
<comment type="caution">
    <text evidence="9">The sequence shown here is derived from an EMBL/GenBank/DDBJ whole genome shotgun (WGS) entry which is preliminary data.</text>
</comment>
<evidence type="ECO:0000259" key="8">
    <source>
        <dbReference type="PROSITE" id="PS50878"/>
    </source>
</evidence>
<dbReference type="Pfam" id="PF00078">
    <property type="entry name" value="RVT_1"/>
    <property type="match status" value="1"/>
</dbReference>
<dbReference type="GO" id="GO:0003964">
    <property type="term" value="F:RNA-directed DNA polymerase activity"/>
    <property type="evidence" value="ECO:0007669"/>
    <property type="project" value="UniProtKB-KW"/>
</dbReference>
<dbReference type="InterPro" id="IPR043502">
    <property type="entry name" value="DNA/RNA_pol_sf"/>
</dbReference>
<dbReference type="Proteomes" id="UP001160148">
    <property type="component" value="Unassembled WGS sequence"/>
</dbReference>
<accession>A0AAV0Y514</accession>
<dbReference type="PROSITE" id="PS50878">
    <property type="entry name" value="RT_POL"/>
    <property type="match status" value="1"/>
</dbReference>
<reference evidence="9 10" key="1">
    <citation type="submission" date="2023-01" db="EMBL/GenBank/DDBJ databases">
        <authorList>
            <person name="Whitehead M."/>
        </authorList>
    </citation>
    <scope>NUCLEOTIDE SEQUENCE [LARGE SCALE GENOMIC DNA]</scope>
</reference>
<dbReference type="EMBL" id="CARXXK010001217">
    <property type="protein sequence ID" value="CAI6374511.1"/>
    <property type="molecule type" value="Genomic_DNA"/>
</dbReference>
<evidence type="ECO:0000313" key="10">
    <source>
        <dbReference type="Proteomes" id="UP001160148"/>
    </source>
</evidence>
<evidence type="ECO:0000256" key="2">
    <source>
        <dbReference type="ARBA" id="ARBA00022679"/>
    </source>
</evidence>
<evidence type="ECO:0000256" key="3">
    <source>
        <dbReference type="ARBA" id="ARBA00022695"/>
    </source>
</evidence>
<evidence type="ECO:0000313" key="9">
    <source>
        <dbReference type="EMBL" id="CAI6374511.1"/>
    </source>
</evidence>
<gene>
    <name evidence="9" type="ORF">MEUPH1_LOCUS28135</name>
</gene>
<dbReference type="FunFam" id="3.30.70.270:FF:000020">
    <property type="entry name" value="Transposon Tf2-6 polyprotein-like Protein"/>
    <property type="match status" value="1"/>
</dbReference>
<protein>
    <recommendedName>
        <fullName evidence="1">RNA-directed DNA polymerase</fullName>
        <ecNumber evidence="1">2.7.7.49</ecNumber>
    </recommendedName>
</protein>
<organism evidence="9 10">
    <name type="scientific">Macrosiphum euphorbiae</name>
    <name type="common">potato aphid</name>
    <dbReference type="NCBI Taxonomy" id="13131"/>
    <lineage>
        <taxon>Eukaryota</taxon>
        <taxon>Metazoa</taxon>
        <taxon>Ecdysozoa</taxon>
        <taxon>Arthropoda</taxon>
        <taxon>Hexapoda</taxon>
        <taxon>Insecta</taxon>
        <taxon>Pterygota</taxon>
        <taxon>Neoptera</taxon>
        <taxon>Paraneoptera</taxon>
        <taxon>Hemiptera</taxon>
        <taxon>Sternorrhyncha</taxon>
        <taxon>Aphidomorpha</taxon>
        <taxon>Aphidoidea</taxon>
        <taxon>Aphididae</taxon>
        <taxon>Macrosiphini</taxon>
        <taxon>Macrosiphum</taxon>
    </lineage>
</organism>
<keyword evidence="7" id="KW-0695">RNA-directed DNA polymerase</keyword>
<dbReference type="PANTHER" id="PTHR37984:SF8">
    <property type="entry name" value="CCHC-TYPE DOMAIN-CONTAINING PROTEIN"/>
    <property type="match status" value="1"/>
</dbReference>
<keyword evidence="4" id="KW-0540">Nuclease</keyword>
<keyword evidence="2" id="KW-0808">Transferase</keyword>
<keyword evidence="3" id="KW-0548">Nucleotidyltransferase</keyword>
<evidence type="ECO:0000256" key="6">
    <source>
        <dbReference type="ARBA" id="ARBA00022801"/>
    </source>
</evidence>
<dbReference type="InterPro" id="IPR041373">
    <property type="entry name" value="RT_RNaseH"/>
</dbReference>
<dbReference type="InterPro" id="IPR000477">
    <property type="entry name" value="RT_dom"/>
</dbReference>
<name>A0AAV0Y514_9HEMI</name>
<evidence type="ECO:0000256" key="5">
    <source>
        <dbReference type="ARBA" id="ARBA00022759"/>
    </source>
</evidence>
<dbReference type="InterPro" id="IPR043128">
    <property type="entry name" value="Rev_trsase/Diguanyl_cyclase"/>
</dbReference>
<dbReference type="PANTHER" id="PTHR37984">
    <property type="entry name" value="PROTEIN CBG26694"/>
    <property type="match status" value="1"/>
</dbReference>
<keyword evidence="10" id="KW-1185">Reference proteome</keyword>
<keyword evidence="5" id="KW-0255">Endonuclease</keyword>
<dbReference type="GO" id="GO:0016787">
    <property type="term" value="F:hydrolase activity"/>
    <property type="evidence" value="ECO:0007669"/>
    <property type="project" value="UniProtKB-KW"/>
</dbReference>
<evidence type="ECO:0000256" key="4">
    <source>
        <dbReference type="ARBA" id="ARBA00022722"/>
    </source>
</evidence>
<dbReference type="SUPFAM" id="SSF56672">
    <property type="entry name" value="DNA/RNA polymerases"/>
    <property type="match status" value="1"/>
</dbReference>
<evidence type="ECO:0000256" key="1">
    <source>
        <dbReference type="ARBA" id="ARBA00012493"/>
    </source>
</evidence>
<dbReference type="EC" id="2.7.7.49" evidence="1"/>
<dbReference type="AlphaFoldDB" id="A0AAV0Y514"/>
<dbReference type="CDD" id="cd09274">
    <property type="entry name" value="RNase_HI_RT_Ty3"/>
    <property type="match status" value="1"/>
</dbReference>
<dbReference type="InterPro" id="IPR050951">
    <property type="entry name" value="Retrovirus_Pol_polyprotein"/>
</dbReference>
<dbReference type="FunFam" id="3.30.70.270:FF:000003">
    <property type="entry name" value="Transposon Ty3-G Gag-Pol polyprotein"/>
    <property type="match status" value="1"/>
</dbReference>